<keyword evidence="5" id="KW-0547">Nucleotide-binding</keyword>
<dbReference type="Gene3D" id="3.30.565.10">
    <property type="entry name" value="Histidine kinase-like ATPase, C-terminal domain"/>
    <property type="match status" value="1"/>
</dbReference>
<dbReference type="GO" id="GO:0003700">
    <property type="term" value="F:DNA-binding transcription factor activity"/>
    <property type="evidence" value="ECO:0007669"/>
    <property type="project" value="InterPro"/>
</dbReference>
<keyword evidence="10" id="KW-0238">DNA-binding</keyword>
<dbReference type="CDD" id="cd00075">
    <property type="entry name" value="HATPase"/>
    <property type="match status" value="1"/>
</dbReference>
<keyword evidence="8" id="KW-0902">Two-component regulatory system</keyword>
<name>A0A3D2LYY2_BACOV</name>
<dbReference type="SUPFAM" id="SSF47384">
    <property type="entry name" value="Homodimeric domain of signal transducing histidine kinase"/>
    <property type="match status" value="1"/>
</dbReference>
<protein>
    <recommendedName>
        <fullName evidence="2">histidine kinase</fullName>
        <ecNumber evidence="2">2.7.13.3</ecNumber>
    </recommendedName>
</protein>
<dbReference type="Gene3D" id="1.10.287.130">
    <property type="match status" value="1"/>
</dbReference>
<dbReference type="FunFam" id="1.10.10.60:FF:000284">
    <property type="entry name" value="Two-component system sensor histidine kinase/response regulator"/>
    <property type="match status" value="1"/>
</dbReference>
<dbReference type="Proteomes" id="UP000460135">
    <property type="component" value="Unassembled WGS sequence"/>
</dbReference>
<dbReference type="InterPro" id="IPR004358">
    <property type="entry name" value="Sig_transdc_His_kin-like_C"/>
</dbReference>
<dbReference type="CDD" id="cd17574">
    <property type="entry name" value="REC_OmpR"/>
    <property type="match status" value="1"/>
</dbReference>
<dbReference type="InterPro" id="IPR005467">
    <property type="entry name" value="His_kinase_dom"/>
</dbReference>
<dbReference type="SMART" id="SM00342">
    <property type="entry name" value="HTH_ARAC"/>
    <property type="match status" value="1"/>
</dbReference>
<dbReference type="FunFam" id="3.40.50.2300:FF:000138">
    <property type="entry name" value="Two-component system sensor histidine kinase/response regulator"/>
    <property type="match status" value="1"/>
</dbReference>
<dbReference type="PRINTS" id="PR00344">
    <property type="entry name" value="BCTRLSENSOR"/>
</dbReference>
<comment type="catalytic activity">
    <reaction evidence="1">
        <text>ATP + protein L-histidine = ADP + protein N-phospho-L-histidine.</text>
        <dbReference type="EC" id="2.7.13.3"/>
    </reaction>
</comment>
<dbReference type="Pfam" id="PF07495">
    <property type="entry name" value="Y_Y_Y"/>
    <property type="match status" value="1"/>
</dbReference>
<keyword evidence="6" id="KW-0418">Kinase</keyword>
<dbReference type="SUPFAM" id="SSF46689">
    <property type="entry name" value="Homeodomain-like"/>
    <property type="match status" value="1"/>
</dbReference>
<dbReference type="Pfam" id="PF07494">
    <property type="entry name" value="Reg_prop"/>
    <property type="match status" value="2"/>
</dbReference>
<dbReference type="InterPro" id="IPR009057">
    <property type="entry name" value="Homeodomain-like_sf"/>
</dbReference>
<keyword evidence="9" id="KW-0805">Transcription regulation</keyword>
<dbReference type="InterPro" id="IPR036890">
    <property type="entry name" value="HATPase_C_sf"/>
</dbReference>
<dbReference type="FunFam" id="3.30.565.10:FF:000037">
    <property type="entry name" value="Hybrid sensor histidine kinase/response regulator"/>
    <property type="match status" value="1"/>
</dbReference>
<keyword evidence="11" id="KW-0804">Transcription</keyword>
<evidence type="ECO:0000256" key="1">
    <source>
        <dbReference type="ARBA" id="ARBA00000085"/>
    </source>
</evidence>
<dbReference type="EC" id="2.7.13.3" evidence="2"/>
<proteinExistence type="predicted"/>
<comment type="caution">
    <text evidence="12">The sequence shown here is derived from an EMBL/GenBank/DDBJ whole genome shotgun (WGS) entry which is preliminary data.</text>
</comment>
<dbReference type="InterPro" id="IPR036097">
    <property type="entry name" value="HisK_dim/P_sf"/>
</dbReference>
<dbReference type="EMBL" id="VWLX01000019">
    <property type="protein sequence ID" value="KAA3800924.1"/>
    <property type="molecule type" value="Genomic_DNA"/>
</dbReference>
<dbReference type="Pfam" id="PF00072">
    <property type="entry name" value="Response_reg"/>
    <property type="match status" value="1"/>
</dbReference>
<keyword evidence="7" id="KW-0067">ATP-binding</keyword>
<dbReference type="SUPFAM" id="SSF101898">
    <property type="entry name" value="NHL repeat"/>
    <property type="match status" value="1"/>
</dbReference>
<dbReference type="InterPro" id="IPR011123">
    <property type="entry name" value="Y_Y_Y"/>
</dbReference>
<dbReference type="GO" id="GO:0005524">
    <property type="term" value="F:ATP binding"/>
    <property type="evidence" value="ECO:0007669"/>
    <property type="project" value="UniProtKB-KW"/>
</dbReference>
<dbReference type="Gene3D" id="2.60.40.10">
    <property type="entry name" value="Immunoglobulins"/>
    <property type="match status" value="1"/>
</dbReference>
<dbReference type="InterPro" id="IPR003594">
    <property type="entry name" value="HATPase_dom"/>
</dbReference>
<dbReference type="PROSITE" id="PS50110">
    <property type="entry name" value="RESPONSE_REGULATORY"/>
    <property type="match status" value="1"/>
</dbReference>
<evidence type="ECO:0000256" key="7">
    <source>
        <dbReference type="ARBA" id="ARBA00022840"/>
    </source>
</evidence>
<sequence length="1341" mass="153179">MSNFVKMRGFFLFVFLLINCTVSKGQIYKYIGLEDGLNNQKIYHIQKDRRGYMWFLTQEGIDRYDGKHIKHYNFSDDNMTLDSRIALNWLYMDNRNVLWVIGQKGRIFRYDSQHDKFELAYVHPELIRNKSQAFLNYGYLDKNDRIWLCCKDSITWYDTHTGTVLNMSVPVNGEITTIEQTDGNHFFIGTGSGLFRAGIEEGKLRLVPDEAVESIAPVHELYYHAVSKQLFVGNYKEGILIYDMGGTGKIISCQFPNHVEVNQIAALNAHELLVATGGKGVYKLDVNTYMSEPYITADYSSYNGMNGNNINDVYVDEEDRIWLANYPTGITIRNNRYGSYDLIRHSLGNTRSLVNDQVHDVVEDSDGDLWFVTSNGISFYQTDTKEWRSFFSSFDPVPNDENHIFLALCEVSPGVMWAGGYTSGIYKIEKKKGFKVTYLSPAAIAGVRPDQYIYDIKKDSGGDIWSGGYYHLKRINLETKNVRLYPGVSSITTIQEKDDRLMWIGTRMGLYLLDKESGIYRYIDLPVESPYICALYQREDGILYIGTRGAGLLVYDINKKKFIHQYRTDNCALISDNIYTILPRQDESLLMGTETGITIYSPQKHSFRNWTREQGLMSVSFNAGSATTCNKSMLVFGGNDGAVKFPTDIQIPEPHYSRLLLRDFMIAYHPVYPGDDGSPLKKDIDETDRLELAYGQNTFSLDVASINYDYPSNILYSWKIDGYHKEWSRPSQDNRILVRNLPPGSYTLQIRAISNEEKYKTYETRNIQIVITPPVWASLWAMVGYAILLVLVMIIIFRIIMLQKQKKVSDEKTRFFINTAHDIRTPLTLIKAPLEEVIENRMVTEQALPHMNMALKNVNTLLQLTTNLINFERIDVYSSTLYVSEYELNTFMNDVCAAFRKYAEMKHVRFVYESNFDYLNVWFDSDKMGSILKNILSNALKYTPEEGSVCISACEEGNTWSIEVKDTGIGIPSCEQKKLFRNCFRGSNVVNLKVTGSGIGLMLVYKLVKLHKGKIQIQSNEQQGTCVRVTFPKGNSHLHKAKFISPKLPDERPETIIPGSISDLPAMEISQINSSLQRILIVEDNDDLRNYLVDMLKTSYNIQACPNGKDALIIIREFNPDLVISDIMMPEMSGDELCSAIKGDLEMSHIPVVLLTALGDEKNMLEGLEIGADAYITKPFSVGILKATIKNLLANRALLRQVYNSIEEEEQNFLVNCTNTLDWKFIASVKECIEKNMGEPDFNVEMLSSRHHMSRTSFFNKLKVLTGYAPADYIRMIRLQHAAQLLKQGEYTIAEITDMVGFSDAKYFREVFKKYYGVSPSKYGESEKTGSYPAINLKNEK</sequence>
<dbReference type="Pfam" id="PF12833">
    <property type="entry name" value="HTH_18"/>
    <property type="match status" value="1"/>
</dbReference>
<evidence type="ECO:0000313" key="12">
    <source>
        <dbReference type="EMBL" id="KAA3800924.1"/>
    </source>
</evidence>
<dbReference type="SMART" id="SM00448">
    <property type="entry name" value="REC"/>
    <property type="match status" value="1"/>
</dbReference>
<dbReference type="PANTHER" id="PTHR43547:SF2">
    <property type="entry name" value="HYBRID SIGNAL TRANSDUCTION HISTIDINE KINASE C"/>
    <property type="match status" value="1"/>
</dbReference>
<evidence type="ECO:0000256" key="11">
    <source>
        <dbReference type="ARBA" id="ARBA00023163"/>
    </source>
</evidence>
<dbReference type="PANTHER" id="PTHR43547">
    <property type="entry name" value="TWO-COMPONENT HISTIDINE KINASE"/>
    <property type="match status" value="1"/>
</dbReference>
<dbReference type="GO" id="GO:0000155">
    <property type="term" value="F:phosphorelay sensor kinase activity"/>
    <property type="evidence" value="ECO:0007669"/>
    <property type="project" value="InterPro"/>
</dbReference>
<keyword evidence="4" id="KW-0808">Transferase</keyword>
<evidence type="ECO:0000256" key="9">
    <source>
        <dbReference type="ARBA" id="ARBA00023015"/>
    </source>
</evidence>
<dbReference type="FunFam" id="2.130.10.10:FF:001710">
    <property type="entry name" value="Two-component system sensor histidine kinase/response regulator, hybrid (One-component system)"/>
    <property type="match status" value="1"/>
</dbReference>
<dbReference type="SUPFAM" id="SSF52172">
    <property type="entry name" value="CheY-like"/>
    <property type="match status" value="1"/>
</dbReference>
<dbReference type="Gene3D" id="1.10.10.60">
    <property type="entry name" value="Homeodomain-like"/>
    <property type="match status" value="1"/>
</dbReference>
<keyword evidence="3" id="KW-0597">Phosphoprotein</keyword>
<evidence type="ECO:0000256" key="10">
    <source>
        <dbReference type="ARBA" id="ARBA00023125"/>
    </source>
</evidence>
<accession>A0A3D2LYY2</accession>
<dbReference type="CDD" id="cd00082">
    <property type="entry name" value="HisKA"/>
    <property type="match status" value="1"/>
</dbReference>
<dbReference type="InterPro" id="IPR018062">
    <property type="entry name" value="HTH_AraC-typ_CS"/>
</dbReference>
<dbReference type="Gene3D" id="3.40.50.2300">
    <property type="match status" value="1"/>
</dbReference>
<organism evidence="12 13">
    <name type="scientific">Bacteroides ovatus</name>
    <dbReference type="NCBI Taxonomy" id="28116"/>
    <lineage>
        <taxon>Bacteria</taxon>
        <taxon>Pseudomonadati</taxon>
        <taxon>Bacteroidota</taxon>
        <taxon>Bacteroidia</taxon>
        <taxon>Bacteroidales</taxon>
        <taxon>Bacteroidaceae</taxon>
        <taxon>Bacteroides</taxon>
    </lineage>
</organism>
<dbReference type="RefSeq" id="WP_149940065.1">
    <property type="nucleotide sequence ID" value="NZ_JADMNY010000017.1"/>
</dbReference>
<dbReference type="GO" id="GO:0043565">
    <property type="term" value="F:sequence-specific DNA binding"/>
    <property type="evidence" value="ECO:0007669"/>
    <property type="project" value="InterPro"/>
</dbReference>
<evidence type="ECO:0000256" key="6">
    <source>
        <dbReference type="ARBA" id="ARBA00022777"/>
    </source>
</evidence>
<dbReference type="FunFam" id="2.60.40.10:FF:000791">
    <property type="entry name" value="Two-component system sensor histidine kinase/response regulator"/>
    <property type="match status" value="1"/>
</dbReference>
<dbReference type="PROSITE" id="PS50109">
    <property type="entry name" value="HIS_KIN"/>
    <property type="match status" value="1"/>
</dbReference>
<evidence type="ECO:0000256" key="5">
    <source>
        <dbReference type="ARBA" id="ARBA00022741"/>
    </source>
</evidence>
<evidence type="ECO:0000313" key="13">
    <source>
        <dbReference type="Proteomes" id="UP000460135"/>
    </source>
</evidence>
<evidence type="ECO:0000256" key="3">
    <source>
        <dbReference type="ARBA" id="ARBA00022553"/>
    </source>
</evidence>
<dbReference type="InterPro" id="IPR011110">
    <property type="entry name" value="Reg_prop"/>
</dbReference>
<dbReference type="InterPro" id="IPR001789">
    <property type="entry name" value="Sig_transdc_resp-reg_receiver"/>
</dbReference>
<dbReference type="InterPro" id="IPR018060">
    <property type="entry name" value="HTH_AraC"/>
</dbReference>
<dbReference type="SMART" id="SM00387">
    <property type="entry name" value="HATPase_c"/>
    <property type="match status" value="1"/>
</dbReference>
<dbReference type="Gene3D" id="2.130.10.10">
    <property type="entry name" value="YVTN repeat-like/Quinoprotein amine dehydrogenase"/>
    <property type="match status" value="3"/>
</dbReference>
<dbReference type="SMART" id="SM00388">
    <property type="entry name" value="HisKA"/>
    <property type="match status" value="1"/>
</dbReference>
<dbReference type="Pfam" id="PF02518">
    <property type="entry name" value="HATPase_c"/>
    <property type="match status" value="1"/>
</dbReference>
<dbReference type="PROSITE" id="PS01124">
    <property type="entry name" value="HTH_ARAC_FAMILY_2"/>
    <property type="match status" value="1"/>
</dbReference>
<dbReference type="InterPro" id="IPR013783">
    <property type="entry name" value="Ig-like_fold"/>
</dbReference>
<dbReference type="InterPro" id="IPR015943">
    <property type="entry name" value="WD40/YVTN_repeat-like_dom_sf"/>
</dbReference>
<dbReference type="InterPro" id="IPR011006">
    <property type="entry name" value="CheY-like_superfamily"/>
</dbReference>
<gene>
    <name evidence="12" type="ORF">F3F51_21380</name>
</gene>
<dbReference type="SUPFAM" id="SSF69322">
    <property type="entry name" value="Tricorn protease domain 2"/>
    <property type="match status" value="1"/>
</dbReference>
<evidence type="ECO:0000256" key="4">
    <source>
        <dbReference type="ARBA" id="ARBA00022679"/>
    </source>
</evidence>
<evidence type="ECO:0000256" key="8">
    <source>
        <dbReference type="ARBA" id="ARBA00023012"/>
    </source>
</evidence>
<dbReference type="InterPro" id="IPR003661">
    <property type="entry name" value="HisK_dim/P_dom"/>
</dbReference>
<evidence type="ECO:0000256" key="2">
    <source>
        <dbReference type="ARBA" id="ARBA00012438"/>
    </source>
</evidence>
<dbReference type="SUPFAM" id="SSF55874">
    <property type="entry name" value="ATPase domain of HSP90 chaperone/DNA topoisomerase II/histidine kinase"/>
    <property type="match status" value="1"/>
</dbReference>
<reference evidence="12 13" key="1">
    <citation type="journal article" date="2019" name="Nat. Med.">
        <title>A library of human gut bacterial isolates paired with longitudinal multiomics data enables mechanistic microbiome research.</title>
        <authorList>
            <person name="Poyet M."/>
            <person name="Groussin M."/>
            <person name="Gibbons S.M."/>
            <person name="Avila-Pacheco J."/>
            <person name="Jiang X."/>
            <person name="Kearney S.M."/>
            <person name="Perrotta A.R."/>
            <person name="Berdy B."/>
            <person name="Zhao S."/>
            <person name="Lieberman T.D."/>
            <person name="Swanson P.K."/>
            <person name="Smith M."/>
            <person name="Roesemann S."/>
            <person name="Alexander J.E."/>
            <person name="Rich S.A."/>
            <person name="Livny J."/>
            <person name="Vlamakis H."/>
            <person name="Clish C."/>
            <person name="Bullock K."/>
            <person name="Deik A."/>
            <person name="Scott J."/>
            <person name="Pierce K.A."/>
            <person name="Xavier R.J."/>
            <person name="Alm E.J."/>
        </authorList>
    </citation>
    <scope>NUCLEOTIDE SEQUENCE [LARGE SCALE GENOMIC DNA]</scope>
    <source>
        <strain evidence="12 13">BIOML-A183</strain>
    </source>
</reference>
<dbReference type="PROSITE" id="PS00041">
    <property type="entry name" value="HTH_ARAC_FAMILY_1"/>
    <property type="match status" value="1"/>
</dbReference>